<dbReference type="PANTHER" id="PTHR33539">
    <property type="entry name" value="UPF0764 PROTEIN C16ORF89"/>
    <property type="match status" value="1"/>
</dbReference>
<dbReference type="Pfam" id="PF15882">
    <property type="entry name" value="DUF4735"/>
    <property type="match status" value="1"/>
</dbReference>
<dbReference type="AlphaFoldDB" id="A0A813SZ98"/>
<dbReference type="Proteomes" id="UP000682733">
    <property type="component" value="Unassembled WGS sequence"/>
</dbReference>
<reference evidence="2" key="1">
    <citation type="submission" date="2021-02" db="EMBL/GenBank/DDBJ databases">
        <authorList>
            <person name="Nowell W R."/>
        </authorList>
    </citation>
    <scope>NUCLEOTIDE SEQUENCE</scope>
</reference>
<protein>
    <submittedName>
        <fullName evidence="2">Uncharacterized protein</fullName>
    </submittedName>
</protein>
<feature type="chain" id="PRO_5036222977" evidence="1">
    <location>
        <begin position="20"/>
        <end position="331"/>
    </location>
</feature>
<dbReference type="PANTHER" id="PTHR33539:SF1">
    <property type="entry name" value="UPF0764 PROTEIN C16ORF89"/>
    <property type="match status" value="1"/>
</dbReference>
<evidence type="ECO:0000256" key="1">
    <source>
        <dbReference type="SAM" id="SignalP"/>
    </source>
</evidence>
<name>A0A813SZ98_9BILA</name>
<feature type="signal peptide" evidence="1">
    <location>
        <begin position="1"/>
        <end position="19"/>
    </location>
</feature>
<evidence type="ECO:0000313" key="4">
    <source>
        <dbReference type="EMBL" id="CAF3587096.1"/>
    </source>
</evidence>
<keyword evidence="1" id="KW-0732">Signal</keyword>
<dbReference type="EMBL" id="CAJOBA010005649">
    <property type="protein sequence ID" value="CAF3750366.1"/>
    <property type="molecule type" value="Genomic_DNA"/>
</dbReference>
<organism evidence="2 6">
    <name type="scientific">Didymodactylos carnosus</name>
    <dbReference type="NCBI Taxonomy" id="1234261"/>
    <lineage>
        <taxon>Eukaryota</taxon>
        <taxon>Metazoa</taxon>
        <taxon>Spiralia</taxon>
        <taxon>Gnathifera</taxon>
        <taxon>Rotifera</taxon>
        <taxon>Eurotatoria</taxon>
        <taxon>Bdelloidea</taxon>
        <taxon>Philodinida</taxon>
        <taxon>Philodinidae</taxon>
        <taxon>Didymodactylos</taxon>
    </lineage>
</organism>
<evidence type="ECO:0000313" key="2">
    <source>
        <dbReference type="EMBL" id="CAF0802014.1"/>
    </source>
</evidence>
<accession>A0A813SZ98</accession>
<gene>
    <name evidence="2" type="ORF">GPM918_LOCUS3566</name>
    <name evidence="3" type="ORF">OVA965_LOCUS13523</name>
    <name evidence="4" type="ORF">SRO942_LOCUS3566</name>
    <name evidence="5" type="ORF">TMI583_LOCUS13524</name>
</gene>
<dbReference type="EMBL" id="CAJOBC010000444">
    <property type="protein sequence ID" value="CAF3587096.1"/>
    <property type="molecule type" value="Genomic_DNA"/>
</dbReference>
<keyword evidence="6" id="KW-1185">Reference proteome</keyword>
<dbReference type="GO" id="GO:0005829">
    <property type="term" value="C:cytosol"/>
    <property type="evidence" value="ECO:0007669"/>
    <property type="project" value="TreeGrafter"/>
</dbReference>
<dbReference type="EMBL" id="CAJNOQ010000444">
    <property type="protein sequence ID" value="CAF0802014.1"/>
    <property type="molecule type" value="Genomic_DNA"/>
</dbReference>
<dbReference type="GO" id="GO:0016020">
    <property type="term" value="C:membrane"/>
    <property type="evidence" value="ECO:0007669"/>
    <property type="project" value="TreeGrafter"/>
</dbReference>
<dbReference type="InterPro" id="IPR031751">
    <property type="entry name" value="DUF4735"/>
</dbReference>
<evidence type="ECO:0000313" key="3">
    <source>
        <dbReference type="EMBL" id="CAF0979791.1"/>
    </source>
</evidence>
<comment type="caution">
    <text evidence="2">The sequence shown here is derived from an EMBL/GenBank/DDBJ whole genome shotgun (WGS) entry which is preliminary data.</text>
</comment>
<dbReference type="EMBL" id="CAJNOK010005644">
    <property type="protein sequence ID" value="CAF0979791.1"/>
    <property type="molecule type" value="Genomic_DNA"/>
</dbReference>
<dbReference type="Proteomes" id="UP000663829">
    <property type="component" value="Unassembled WGS sequence"/>
</dbReference>
<dbReference type="Proteomes" id="UP000677228">
    <property type="component" value="Unassembled WGS sequence"/>
</dbReference>
<evidence type="ECO:0000313" key="6">
    <source>
        <dbReference type="Proteomes" id="UP000663829"/>
    </source>
</evidence>
<sequence>MISVKYFVLYLLLINKTQSDSIINDNDLINALLLALKFYSENIFNVNLDAAIGLRIANDQLTSQLNSMICSNNLTNIVLSMINFNDHLINLIIESETNTHPYYLRQLLSILQRGTFSKLVPFTTFSANVFYSTKSVKCSSTFIEKRSDQCLHQLFITSHQCELNIPCMIYMSNYTNTCRYSLTHQILYFIVVTSPFSACNNYVQKQFKQVFGYSIEMALEQMLNQMLVESTNIADNQFNESDRDLFLEQVAFGLMLGKADFFQPAWLQEIISWQHHEGCYGNDTVIQARREEKIMANYCLSHRTSVAIVALAEMLRYRISFLCRSVTFSYV</sequence>
<evidence type="ECO:0000313" key="5">
    <source>
        <dbReference type="EMBL" id="CAF3750366.1"/>
    </source>
</evidence>
<dbReference type="Proteomes" id="UP000681722">
    <property type="component" value="Unassembled WGS sequence"/>
</dbReference>
<dbReference type="OrthoDB" id="5949187at2759"/>
<proteinExistence type="predicted"/>